<evidence type="ECO:0000313" key="3">
    <source>
        <dbReference type="Proteomes" id="UP000630142"/>
    </source>
</evidence>
<evidence type="ECO:0000313" key="2">
    <source>
        <dbReference type="EMBL" id="GHD08919.1"/>
    </source>
</evidence>
<protein>
    <submittedName>
        <fullName evidence="2">Invasion protein B</fullName>
    </submittedName>
</protein>
<feature type="chain" id="PRO_5035287025" evidence="1">
    <location>
        <begin position="32"/>
        <end position="211"/>
    </location>
</feature>
<dbReference type="Proteomes" id="UP000630142">
    <property type="component" value="Unassembled WGS sequence"/>
</dbReference>
<dbReference type="RefSeq" id="WP_189501984.1">
    <property type="nucleotide sequence ID" value="NZ_BMZQ01000001.1"/>
</dbReference>
<gene>
    <name evidence="2" type="ORF">GCM10016234_09050</name>
</gene>
<keyword evidence="1" id="KW-0732">Signal</keyword>
<dbReference type="AlphaFoldDB" id="A0A8J3DN81"/>
<dbReference type="InterPro" id="IPR010642">
    <property type="entry name" value="Invasion_prot_B"/>
</dbReference>
<comment type="caution">
    <text evidence="2">The sequence shown here is derived from an EMBL/GenBank/DDBJ whole genome shotgun (WGS) entry which is preliminary data.</text>
</comment>
<sequence length="211" mass="22702">MKFPNLNTSRLALVAAGLAAVVAGGVAPASAQEQNPAAPPKGWFKACQKQQDVEICNVQQIMTANTGQLITAVSLVEVKGKVSRRVFQVTVPTGRLLPPGVGLQVDNNKAQKLDYVICFPDRCVAEAPLNDQLVAGFKKGTNLTLTSVNFQNQPNPIKVSLGGFTGAYDGPPLQQSDLEDRQKKLEAFVNKNNDDFAKKLKDEQQKAKTAN</sequence>
<accession>A0A8J3DN81</accession>
<dbReference type="InterPro" id="IPR038696">
    <property type="entry name" value="IalB_sf"/>
</dbReference>
<reference evidence="2" key="2">
    <citation type="submission" date="2020-09" db="EMBL/GenBank/DDBJ databases">
        <authorList>
            <person name="Sun Q."/>
            <person name="Kim S."/>
        </authorList>
    </citation>
    <scope>NUCLEOTIDE SEQUENCE</scope>
    <source>
        <strain evidence="2">KCTC 42249</strain>
    </source>
</reference>
<organism evidence="2 3">
    <name type="scientific">Tianweitania populi</name>
    <dbReference type="NCBI Taxonomy" id="1607949"/>
    <lineage>
        <taxon>Bacteria</taxon>
        <taxon>Pseudomonadati</taxon>
        <taxon>Pseudomonadota</taxon>
        <taxon>Alphaproteobacteria</taxon>
        <taxon>Hyphomicrobiales</taxon>
        <taxon>Phyllobacteriaceae</taxon>
        <taxon>Tianweitania</taxon>
    </lineage>
</organism>
<dbReference type="Gene3D" id="2.60.40.1880">
    <property type="entry name" value="Invasion associated locus B (IalB) protein"/>
    <property type="match status" value="1"/>
</dbReference>
<feature type="signal peptide" evidence="1">
    <location>
        <begin position="1"/>
        <end position="31"/>
    </location>
</feature>
<dbReference type="Pfam" id="PF06776">
    <property type="entry name" value="IalB"/>
    <property type="match status" value="1"/>
</dbReference>
<evidence type="ECO:0000256" key="1">
    <source>
        <dbReference type="SAM" id="SignalP"/>
    </source>
</evidence>
<reference evidence="2" key="1">
    <citation type="journal article" date="2014" name="Int. J. Syst. Evol. Microbiol.">
        <title>Complete genome sequence of Corynebacterium casei LMG S-19264T (=DSM 44701T), isolated from a smear-ripened cheese.</title>
        <authorList>
            <consortium name="US DOE Joint Genome Institute (JGI-PGF)"/>
            <person name="Walter F."/>
            <person name="Albersmeier A."/>
            <person name="Kalinowski J."/>
            <person name="Ruckert C."/>
        </authorList>
    </citation>
    <scope>NUCLEOTIDE SEQUENCE</scope>
    <source>
        <strain evidence="2">KCTC 42249</strain>
    </source>
</reference>
<keyword evidence="3" id="KW-1185">Reference proteome</keyword>
<proteinExistence type="predicted"/>
<dbReference type="EMBL" id="BMZQ01000001">
    <property type="protein sequence ID" value="GHD08919.1"/>
    <property type="molecule type" value="Genomic_DNA"/>
</dbReference>
<name>A0A8J3DN81_9HYPH</name>